<evidence type="ECO:0000313" key="8">
    <source>
        <dbReference type="Proteomes" id="UP000198640"/>
    </source>
</evidence>
<reference evidence="7 8" key="1">
    <citation type="submission" date="2016-10" db="EMBL/GenBank/DDBJ databases">
        <authorList>
            <person name="de Groot N.N."/>
        </authorList>
    </citation>
    <scope>NUCLEOTIDE SEQUENCE [LARGE SCALE GENOMIC DNA]</scope>
    <source>
        <strain evidence="7 8">Nm1</strain>
    </source>
</reference>
<feature type="domain" description="O-antigen ligase-related" evidence="6">
    <location>
        <begin position="197"/>
        <end position="355"/>
    </location>
</feature>
<protein>
    <submittedName>
        <fullName evidence="7">O-antigen ligase</fullName>
    </submittedName>
</protein>
<sequence>MSAAPDSRSKQTGFFGKPFLKDSYALDWCELLARFALGLFCIALWHNGLFYGAIPILALAWLVDGGLCKLDRLLKQPLVWGILAFCGAWLLGLLWSDFPVAFEGKWKKYFILLTFIPFLALLDKNRWPWAVGALLSGYVSILALGSYQWAIEGAQGIPWLKFSYLGYSAAIGAGVILAAFYGCVAATRSRVCLSWLLALLLLFLQFNQSSRGLLIATLAALLLMLVLRYRIEGRKLMASLAAAVVAIAVLAASSDVLHERLYQAGNDLRLFQQGHYQTSLGYRLAMWEIGLRGIAERPLLGHGAGMARQYFDERIVTHQQGIYRNLPEFQKTVHFHNEWIEIGVHLGLLGISAWVFLLWCWFQAFKGCRMSLLGAAMVCYIVMAGLSHVFLLFSRIPPLLLVITALAICWRQQPNESDTID</sequence>
<feature type="transmembrane region" description="Helical" evidence="5">
    <location>
        <begin position="51"/>
        <end position="70"/>
    </location>
</feature>
<gene>
    <name evidence="7" type="ORF">SAMN05421881_104718</name>
</gene>
<feature type="transmembrane region" description="Helical" evidence="5">
    <location>
        <begin position="77"/>
        <end position="94"/>
    </location>
</feature>
<dbReference type="GO" id="GO:0016020">
    <property type="term" value="C:membrane"/>
    <property type="evidence" value="ECO:0007669"/>
    <property type="project" value="UniProtKB-SubCell"/>
</dbReference>
<dbReference type="STRING" id="44576.SAMN05421881_104718"/>
<evidence type="ECO:0000256" key="1">
    <source>
        <dbReference type="ARBA" id="ARBA00004141"/>
    </source>
</evidence>
<dbReference type="GO" id="GO:0016874">
    <property type="term" value="F:ligase activity"/>
    <property type="evidence" value="ECO:0007669"/>
    <property type="project" value="UniProtKB-KW"/>
</dbReference>
<name>A0A1H3LCV6_9PROT</name>
<dbReference type="InterPro" id="IPR051533">
    <property type="entry name" value="WaaL-like"/>
</dbReference>
<evidence type="ECO:0000256" key="2">
    <source>
        <dbReference type="ARBA" id="ARBA00022692"/>
    </source>
</evidence>
<evidence type="ECO:0000256" key="5">
    <source>
        <dbReference type="SAM" id="Phobius"/>
    </source>
</evidence>
<proteinExistence type="predicted"/>
<feature type="transmembrane region" description="Helical" evidence="5">
    <location>
        <begin position="236"/>
        <end position="253"/>
    </location>
</feature>
<keyword evidence="8" id="KW-1185">Reference proteome</keyword>
<accession>A0A1H3LCV6</accession>
<keyword evidence="7" id="KW-0436">Ligase</keyword>
<dbReference type="PANTHER" id="PTHR37422:SF13">
    <property type="entry name" value="LIPOPOLYSACCHARIDE BIOSYNTHESIS PROTEIN PA4999-RELATED"/>
    <property type="match status" value="1"/>
</dbReference>
<feature type="transmembrane region" description="Helical" evidence="5">
    <location>
        <begin position="372"/>
        <end position="393"/>
    </location>
</feature>
<feature type="transmembrane region" description="Helical" evidence="5">
    <location>
        <begin position="162"/>
        <end position="184"/>
    </location>
</feature>
<dbReference type="RefSeq" id="WP_090414922.1">
    <property type="nucleotide sequence ID" value="NZ_FNOY01000047.1"/>
</dbReference>
<feature type="transmembrane region" description="Helical" evidence="5">
    <location>
        <begin position="212"/>
        <end position="229"/>
    </location>
</feature>
<keyword evidence="4 5" id="KW-0472">Membrane</keyword>
<evidence type="ECO:0000256" key="4">
    <source>
        <dbReference type="ARBA" id="ARBA00023136"/>
    </source>
</evidence>
<keyword evidence="2 5" id="KW-0812">Transmembrane</keyword>
<dbReference type="PANTHER" id="PTHR37422">
    <property type="entry name" value="TEICHURONIC ACID BIOSYNTHESIS PROTEIN TUAE"/>
    <property type="match status" value="1"/>
</dbReference>
<evidence type="ECO:0000256" key="3">
    <source>
        <dbReference type="ARBA" id="ARBA00022989"/>
    </source>
</evidence>
<evidence type="ECO:0000313" key="7">
    <source>
        <dbReference type="EMBL" id="SDY61705.1"/>
    </source>
</evidence>
<evidence type="ECO:0000259" key="6">
    <source>
        <dbReference type="Pfam" id="PF04932"/>
    </source>
</evidence>
<dbReference type="InterPro" id="IPR007016">
    <property type="entry name" value="O-antigen_ligase-rel_domated"/>
</dbReference>
<dbReference type="EMBL" id="FNOY01000047">
    <property type="protein sequence ID" value="SDY61705.1"/>
    <property type="molecule type" value="Genomic_DNA"/>
</dbReference>
<feature type="transmembrane region" description="Helical" evidence="5">
    <location>
        <begin position="129"/>
        <end position="150"/>
    </location>
</feature>
<keyword evidence="3 5" id="KW-1133">Transmembrane helix</keyword>
<organism evidence="7 8">
    <name type="scientific">Nitrosomonas halophila</name>
    <dbReference type="NCBI Taxonomy" id="44576"/>
    <lineage>
        <taxon>Bacteria</taxon>
        <taxon>Pseudomonadati</taxon>
        <taxon>Pseudomonadota</taxon>
        <taxon>Betaproteobacteria</taxon>
        <taxon>Nitrosomonadales</taxon>
        <taxon>Nitrosomonadaceae</taxon>
        <taxon>Nitrosomonas</taxon>
    </lineage>
</organism>
<feature type="transmembrane region" description="Helical" evidence="5">
    <location>
        <begin position="191"/>
        <end position="206"/>
    </location>
</feature>
<dbReference type="Pfam" id="PF04932">
    <property type="entry name" value="Wzy_C"/>
    <property type="match status" value="1"/>
</dbReference>
<dbReference type="AlphaFoldDB" id="A0A1H3LCV6"/>
<feature type="transmembrane region" description="Helical" evidence="5">
    <location>
        <begin position="342"/>
        <end position="360"/>
    </location>
</feature>
<dbReference type="OrthoDB" id="8576060at2"/>
<comment type="subcellular location">
    <subcellularLocation>
        <location evidence="1">Membrane</location>
        <topology evidence="1">Multi-pass membrane protein</topology>
    </subcellularLocation>
</comment>
<dbReference type="Proteomes" id="UP000198640">
    <property type="component" value="Unassembled WGS sequence"/>
</dbReference>